<reference evidence="3" key="1">
    <citation type="submission" date="2022-11" db="UniProtKB">
        <authorList>
            <consortium name="WormBaseParasite"/>
        </authorList>
    </citation>
    <scope>IDENTIFICATION</scope>
</reference>
<evidence type="ECO:0000313" key="3">
    <source>
        <dbReference type="WBParaSite" id="nRc.2.0.1.t10100-RA"/>
    </source>
</evidence>
<keyword evidence="2" id="KW-1185">Reference proteome</keyword>
<evidence type="ECO:0000313" key="2">
    <source>
        <dbReference type="Proteomes" id="UP000887565"/>
    </source>
</evidence>
<sequence length="106" mass="12186">MAVQIREMDDERHRHLHRSGAPKKDQKMMDLLIVECRALKAQAPACSQQALGNLDRTGIRARDFGIYLQENRDLEFLTLVGQYRSNLAETLQFLCQMLLIDGCKPQ</sequence>
<dbReference type="WBParaSite" id="nRc.2.0.1.t10100-RA">
    <property type="protein sequence ID" value="nRc.2.0.1.t10100-RA"/>
    <property type="gene ID" value="nRc.2.0.1.g10100"/>
</dbReference>
<dbReference type="Proteomes" id="UP000887565">
    <property type="component" value="Unplaced"/>
</dbReference>
<protein>
    <submittedName>
        <fullName evidence="3">Uncharacterized protein</fullName>
    </submittedName>
</protein>
<feature type="compositionally biased region" description="Basic and acidic residues" evidence="1">
    <location>
        <begin position="1"/>
        <end position="13"/>
    </location>
</feature>
<accession>A0A915I7H1</accession>
<evidence type="ECO:0000256" key="1">
    <source>
        <dbReference type="SAM" id="MobiDB-lite"/>
    </source>
</evidence>
<organism evidence="2 3">
    <name type="scientific">Romanomermis culicivorax</name>
    <name type="common">Nematode worm</name>
    <dbReference type="NCBI Taxonomy" id="13658"/>
    <lineage>
        <taxon>Eukaryota</taxon>
        <taxon>Metazoa</taxon>
        <taxon>Ecdysozoa</taxon>
        <taxon>Nematoda</taxon>
        <taxon>Enoplea</taxon>
        <taxon>Dorylaimia</taxon>
        <taxon>Mermithida</taxon>
        <taxon>Mermithoidea</taxon>
        <taxon>Mermithidae</taxon>
        <taxon>Romanomermis</taxon>
    </lineage>
</organism>
<feature type="region of interest" description="Disordered" evidence="1">
    <location>
        <begin position="1"/>
        <end position="24"/>
    </location>
</feature>
<proteinExistence type="predicted"/>
<name>A0A915I7H1_ROMCU</name>
<dbReference type="AlphaFoldDB" id="A0A915I7H1"/>